<name>A0AAD9PXK7_ACRCE</name>
<reference evidence="1" key="1">
    <citation type="journal article" date="2023" name="G3 (Bethesda)">
        <title>Whole genome assembly and annotation of the endangered Caribbean coral Acropora cervicornis.</title>
        <authorList>
            <person name="Selwyn J.D."/>
            <person name="Vollmer S.V."/>
        </authorList>
    </citation>
    <scope>NUCLEOTIDE SEQUENCE</scope>
    <source>
        <strain evidence="1">K2</strain>
    </source>
</reference>
<evidence type="ECO:0000313" key="2">
    <source>
        <dbReference type="Proteomes" id="UP001249851"/>
    </source>
</evidence>
<dbReference type="EMBL" id="JARQWQ010000105">
    <property type="protein sequence ID" value="KAK2550843.1"/>
    <property type="molecule type" value="Genomic_DNA"/>
</dbReference>
<dbReference type="PANTHER" id="PTHR35256:SF1">
    <property type="entry name" value="EXPRESSED SEQUENCE AI429214"/>
    <property type="match status" value="1"/>
</dbReference>
<dbReference type="Proteomes" id="UP001249851">
    <property type="component" value="Unassembled WGS sequence"/>
</dbReference>
<organism evidence="1 2">
    <name type="scientific">Acropora cervicornis</name>
    <name type="common">Staghorn coral</name>
    <dbReference type="NCBI Taxonomy" id="6130"/>
    <lineage>
        <taxon>Eukaryota</taxon>
        <taxon>Metazoa</taxon>
        <taxon>Cnidaria</taxon>
        <taxon>Anthozoa</taxon>
        <taxon>Hexacorallia</taxon>
        <taxon>Scleractinia</taxon>
        <taxon>Astrocoeniina</taxon>
        <taxon>Acroporidae</taxon>
        <taxon>Acropora</taxon>
    </lineage>
</organism>
<comment type="caution">
    <text evidence="1">The sequence shown here is derived from an EMBL/GenBank/DDBJ whole genome shotgun (WGS) entry which is preliminary data.</text>
</comment>
<dbReference type="PANTHER" id="PTHR35256">
    <property type="entry name" value="CHROMOSOME 8 OPEN READING FRAME 48"/>
    <property type="match status" value="1"/>
</dbReference>
<accession>A0AAD9PXK7</accession>
<sequence length="309" mass="35961">MYSLSNPLEKYFSHGAENIETVEDSCLEKEKSPLVALKDQESLFHVQSSISSTKESFESKSQQVAEVSVKRDIQIFRSNYIARSEDKNITEELEYEYSEEVFESSASETIQHEEQDDNICDQEGINLQESFMRKKLALLSSSSGSAPCLHRMKGKEEMQEDHKEISDFCLRKIQLMSVEKPKSNRNVYHNRLVTTKKQLIPQPVVGKKAKIESLKIDNVMHKMQKIKESNFHDPVHCSDCRTQMSDIAKREFLKKKLEIVKRQEFEERLHMHLYQKDSACLIAEIIHSSLKPTAPPQEVWKKLLWHEDI</sequence>
<keyword evidence="2" id="KW-1185">Reference proteome</keyword>
<dbReference type="AlphaFoldDB" id="A0AAD9PXK7"/>
<reference evidence="1" key="2">
    <citation type="journal article" date="2023" name="Science">
        <title>Genomic signatures of disease resistance in endangered staghorn corals.</title>
        <authorList>
            <person name="Vollmer S.V."/>
            <person name="Selwyn J.D."/>
            <person name="Despard B.A."/>
            <person name="Roesel C.L."/>
        </authorList>
    </citation>
    <scope>NUCLEOTIDE SEQUENCE</scope>
    <source>
        <strain evidence="1">K2</strain>
    </source>
</reference>
<proteinExistence type="predicted"/>
<protein>
    <submittedName>
        <fullName evidence="1">Uncharacterized protein</fullName>
    </submittedName>
</protein>
<dbReference type="InterPro" id="IPR027932">
    <property type="entry name" value="DUF4606"/>
</dbReference>
<evidence type="ECO:0000313" key="1">
    <source>
        <dbReference type="EMBL" id="KAK2550843.1"/>
    </source>
</evidence>
<gene>
    <name evidence="1" type="ORF">P5673_028358</name>
</gene>
<dbReference type="Pfam" id="PF15379">
    <property type="entry name" value="DUF4606"/>
    <property type="match status" value="1"/>
</dbReference>